<dbReference type="EMBL" id="ML119764">
    <property type="protein sequence ID" value="RPA75429.1"/>
    <property type="molecule type" value="Genomic_DNA"/>
</dbReference>
<accession>A0A3N4HNX4</accession>
<proteinExistence type="predicted"/>
<gene>
    <name evidence="2" type="ORF">BJ508DRAFT_380102</name>
</gene>
<protein>
    <submittedName>
        <fullName evidence="2">Uncharacterized protein</fullName>
    </submittedName>
</protein>
<feature type="compositionally biased region" description="Basic and acidic residues" evidence="1">
    <location>
        <begin position="141"/>
        <end position="159"/>
    </location>
</feature>
<evidence type="ECO:0000256" key="1">
    <source>
        <dbReference type="SAM" id="MobiDB-lite"/>
    </source>
</evidence>
<dbReference type="Proteomes" id="UP000275078">
    <property type="component" value="Unassembled WGS sequence"/>
</dbReference>
<feature type="compositionally biased region" description="Basic and acidic residues" evidence="1">
    <location>
        <begin position="301"/>
        <end position="317"/>
    </location>
</feature>
<evidence type="ECO:0000313" key="3">
    <source>
        <dbReference type="Proteomes" id="UP000275078"/>
    </source>
</evidence>
<dbReference type="AlphaFoldDB" id="A0A3N4HNX4"/>
<feature type="compositionally biased region" description="Polar residues" evidence="1">
    <location>
        <begin position="184"/>
        <end position="193"/>
    </location>
</feature>
<feature type="region of interest" description="Disordered" evidence="1">
    <location>
        <begin position="244"/>
        <end position="266"/>
    </location>
</feature>
<reference evidence="2 3" key="1">
    <citation type="journal article" date="2018" name="Nat. Ecol. Evol.">
        <title>Pezizomycetes genomes reveal the molecular basis of ectomycorrhizal truffle lifestyle.</title>
        <authorList>
            <person name="Murat C."/>
            <person name="Payen T."/>
            <person name="Noel B."/>
            <person name="Kuo A."/>
            <person name="Morin E."/>
            <person name="Chen J."/>
            <person name="Kohler A."/>
            <person name="Krizsan K."/>
            <person name="Balestrini R."/>
            <person name="Da Silva C."/>
            <person name="Montanini B."/>
            <person name="Hainaut M."/>
            <person name="Levati E."/>
            <person name="Barry K.W."/>
            <person name="Belfiori B."/>
            <person name="Cichocki N."/>
            <person name="Clum A."/>
            <person name="Dockter R.B."/>
            <person name="Fauchery L."/>
            <person name="Guy J."/>
            <person name="Iotti M."/>
            <person name="Le Tacon F."/>
            <person name="Lindquist E.A."/>
            <person name="Lipzen A."/>
            <person name="Malagnac F."/>
            <person name="Mello A."/>
            <person name="Molinier V."/>
            <person name="Miyauchi S."/>
            <person name="Poulain J."/>
            <person name="Riccioni C."/>
            <person name="Rubini A."/>
            <person name="Sitrit Y."/>
            <person name="Splivallo R."/>
            <person name="Traeger S."/>
            <person name="Wang M."/>
            <person name="Zifcakova L."/>
            <person name="Wipf D."/>
            <person name="Zambonelli A."/>
            <person name="Paolocci F."/>
            <person name="Nowrousian M."/>
            <person name="Ottonello S."/>
            <person name="Baldrian P."/>
            <person name="Spatafora J.W."/>
            <person name="Henrissat B."/>
            <person name="Nagy L.G."/>
            <person name="Aury J.M."/>
            <person name="Wincker P."/>
            <person name="Grigoriev I.V."/>
            <person name="Bonfante P."/>
            <person name="Martin F.M."/>
        </authorList>
    </citation>
    <scope>NUCLEOTIDE SEQUENCE [LARGE SCALE GENOMIC DNA]</scope>
    <source>
        <strain evidence="2 3">RN42</strain>
    </source>
</reference>
<feature type="compositionally biased region" description="Basic residues" evidence="1">
    <location>
        <begin position="254"/>
        <end position="265"/>
    </location>
</feature>
<feature type="region of interest" description="Disordered" evidence="1">
    <location>
        <begin position="133"/>
        <end position="195"/>
    </location>
</feature>
<sequence length="362" mass="41573">MTMIFLPDSSRCTRTITATPKSTCSISSEYALNTRVRRSIMQSHTQWQYTATSTVHNPVPSRSISAGYRTQNNTMTMIFLPEDRMYENNHRNTNIDTYYFLQLTSEYSPVMEEIKGRDVENLIQFVLFLQRDDDNNPSEHQVQEDAREQNCRTTREQTHHPQHKSHGEAPQNSQAKDGTRSKPEFNSSLSHGDTMTIHRDHNEKDVREQFQHPLLQHEPFLQPIAGSLSTNIDRFTDGALYETSPIPMDGTKSSRNHAHDPHHRRHEEYLKEIPEYTRDRYQSPKYRKTARLNTNNLIQEVPHEQGPRGTTSREEPPNHTSAANRPVVLPAVSAELPTGRLGQTLRRPMPSSGLLRPASIVS</sequence>
<name>A0A3N4HNX4_ASCIM</name>
<organism evidence="2 3">
    <name type="scientific">Ascobolus immersus RN42</name>
    <dbReference type="NCBI Taxonomy" id="1160509"/>
    <lineage>
        <taxon>Eukaryota</taxon>
        <taxon>Fungi</taxon>
        <taxon>Dikarya</taxon>
        <taxon>Ascomycota</taxon>
        <taxon>Pezizomycotina</taxon>
        <taxon>Pezizomycetes</taxon>
        <taxon>Pezizales</taxon>
        <taxon>Ascobolaceae</taxon>
        <taxon>Ascobolus</taxon>
    </lineage>
</organism>
<feature type="region of interest" description="Disordered" evidence="1">
    <location>
        <begin position="287"/>
        <end position="362"/>
    </location>
</feature>
<evidence type="ECO:0000313" key="2">
    <source>
        <dbReference type="EMBL" id="RPA75429.1"/>
    </source>
</evidence>
<keyword evidence="3" id="KW-1185">Reference proteome</keyword>